<sequence length="245" mass="26601">MKVRLGNFLYHYRNVLFPLVYSLLFIKGPLLVGDYRIAALAGFAIASAGQLLRGVTVGLDYIKRGGKNRMPYADDLVTGGLFSHCRNPLYVGNLTILLGAGVASNSLLFLTAGMAFFLFAYSCIVAAEENFLRGKFGDVFDRYCSEVGRFTLNPKGLAETMRSMRFNWRRLVSAEYNSAFIWIVAASVGVLQNAWLAGDMAGFTASAAEGILALAVIGYAVARVLKKTGRLRQSVAEPTGEAARA</sequence>
<feature type="transmembrane region" description="Helical" evidence="5">
    <location>
        <begin position="106"/>
        <end position="127"/>
    </location>
</feature>
<keyword evidence="2 5" id="KW-0812">Transmembrane</keyword>
<dbReference type="RefSeq" id="WP_338690694.1">
    <property type="nucleotide sequence ID" value="NZ_AP024702.1"/>
</dbReference>
<proteinExistence type="predicted"/>
<reference evidence="6 7" key="1">
    <citation type="submission" date="2021-06" db="EMBL/GenBank/DDBJ databases">
        <title>Complete genome of Haloferula helveola possessing various polysaccharide degrading enzymes.</title>
        <authorList>
            <person name="Takami H."/>
            <person name="Huang C."/>
            <person name="Hamasaki K."/>
        </authorList>
    </citation>
    <scope>NUCLEOTIDE SEQUENCE [LARGE SCALE GENOMIC DNA]</scope>
    <source>
        <strain evidence="6 7">CN-1</strain>
    </source>
</reference>
<dbReference type="Gene3D" id="1.20.120.1630">
    <property type="match status" value="1"/>
</dbReference>
<organism evidence="6 7">
    <name type="scientific">Haloferula helveola</name>
    <dbReference type="NCBI Taxonomy" id="490095"/>
    <lineage>
        <taxon>Bacteria</taxon>
        <taxon>Pseudomonadati</taxon>
        <taxon>Verrucomicrobiota</taxon>
        <taxon>Verrucomicrobiia</taxon>
        <taxon>Verrucomicrobiales</taxon>
        <taxon>Verrucomicrobiaceae</taxon>
        <taxon>Haloferula</taxon>
    </lineage>
</organism>
<protein>
    <submittedName>
        <fullName evidence="6">Lipid A Kdo2 1-phosphate O-methyltransferase</fullName>
    </submittedName>
</protein>
<feature type="transmembrane region" description="Helical" evidence="5">
    <location>
        <begin position="201"/>
        <end position="222"/>
    </location>
</feature>
<comment type="subcellular location">
    <subcellularLocation>
        <location evidence="1">Endomembrane system</location>
        <topology evidence="1">Multi-pass membrane protein</topology>
    </subcellularLocation>
</comment>
<dbReference type="Proteomes" id="UP001374893">
    <property type="component" value="Chromosome"/>
</dbReference>
<evidence type="ECO:0000256" key="3">
    <source>
        <dbReference type="ARBA" id="ARBA00022989"/>
    </source>
</evidence>
<keyword evidence="3 5" id="KW-1133">Transmembrane helix</keyword>
<name>A0ABN6H579_9BACT</name>
<evidence type="ECO:0000256" key="2">
    <source>
        <dbReference type="ARBA" id="ARBA00022692"/>
    </source>
</evidence>
<keyword evidence="4 5" id="KW-0472">Membrane</keyword>
<evidence type="ECO:0000256" key="5">
    <source>
        <dbReference type="SAM" id="Phobius"/>
    </source>
</evidence>
<gene>
    <name evidence="6" type="primary">ste14</name>
    <name evidence="6" type="ORF">HAHE_20150</name>
</gene>
<feature type="transmembrane region" description="Helical" evidence="5">
    <location>
        <begin position="12"/>
        <end position="31"/>
    </location>
</feature>
<evidence type="ECO:0000256" key="4">
    <source>
        <dbReference type="ARBA" id="ARBA00023136"/>
    </source>
</evidence>
<feature type="transmembrane region" description="Helical" evidence="5">
    <location>
        <begin position="171"/>
        <end position="195"/>
    </location>
</feature>
<evidence type="ECO:0000313" key="7">
    <source>
        <dbReference type="Proteomes" id="UP001374893"/>
    </source>
</evidence>
<feature type="transmembrane region" description="Helical" evidence="5">
    <location>
        <begin position="76"/>
        <end position="100"/>
    </location>
</feature>
<evidence type="ECO:0000313" key="6">
    <source>
        <dbReference type="EMBL" id="BCX48107.1"/>
    </source>
</evidence>
<dbReference type="EMBL" id="AP024702">
    <property type="protein sequence ID" value="BCX48107.1"/>
    <property type="molecule type" value="Genomic_DNA"/>
</dbReference>
<dbReference type="Pfam" id="PF04191">
    <property type="entry name" value="PEMT"/>
    <property type="match status" value="1"/>
</dbReference>
<accession>A0ABN6H579</accession>
<evidence type="ECO:0000256" key="1">
    <source>
        <dbReference type="ARBA" id="ARBA00004127"/>
    </source>
</evidence>
<keyword evidence="7" id="KW-1185">Reference proteome</keyword>
<dbReference type="InterPro" id="IPR007318">
    <property type="entry name" value="Phopholipid_MeTrfase"/>
</dbReference>
<feature type="transmembrane region" description="Helical" evidence="5">
    <location>
        <begin position="37"/>
        <end position="55"/>
    </location>
</feature>